<protein>
    <submittedName>
        <fullName evidence="9">Long-chain fatty acid transport protein</fullName>
    </submittedName>
</protein>
<dbReference type="EMBL" id="JACHIA010000012">
    <property type="protein sequence ID" value="MBB6072126.1"/>
    <property type="molecule type" value="Genomic_DNA"/>
</dbReference>
<keyword evidence="10" id="KW-1185">Reference proteome</keyword>
<keyword evidence="4" id="KW-0812">Transmembrane</keyword>
<keyword evidence="7" id="KW-0998">Cell outer membrane</keyword>
<comment type="similarity">
    <text evidence="2">Belongs to the OmpP1/FadL family.</text>
</comment>
<evidence type="ECO:0000256" key="7">
    <source>
        <dbReference type="ARBA" id="ARBA00023237"/>
    </source>
</evidence>
<gene>
    <name evidence="9" type="ORF">HNQ61_003787</name>
</gene>
<dbReference type="PANTHER" id="PTHR35093:SF8">
    <property type="entry name" value="OUTER MEMBRANE PROTEIN NMB0088-RELATED"/>
    <property type="match status" value="1"/>
</dbReference>
<feature type="signal peptide" evidence="8">
    <location>
        <begin position="1"/>
        <end position="24"/>
    </location>
</feature>
<dbReference type="SUPFAM" id="SSF56935">
    <property type="entry name" value="Porins"/>
    <property type="match status" value="1"/>
</dbReference>
<proteinExistence type="inferred from homology"/>
<evidence type="ECO:0000256" key="5">
    <source>
        <dbReference type="ARBA" id="ARBA00022729"/>
    </source>
</evidence>
<comment type="subcellular location">
    <subcellularLocation>
        <location evidence="1">Cell outer membrane</location>
        <topology evidence="1">Multi-pass membrane protein</topology>
    </subcellularLocation>
</comment>
<evidence type="ECO:0000256" key="2">
    <source>
        <dbReference type="ARBA" id="ARBA00008163"/>
    </source>
</evidence>
<dbReference type="AlphaFoldDB" id="A0A841H2G9"/>
<feature type="chain" id="PRO_5032710101" evidence="8">
    <location>
        <begin position="25"/>
        <end position="442"/>
    </location>
</feature>
<evidence type="ECO:0000313" key="9">
    <source>
        <dbReference type="EMBL" id="MBB6072126.1"/>
    </source>
</evidence>
<accession>A0A841H2G9</accession>
<evidence type="ECO:0000313" key="10">
    <source>
        <dbReference type="Proteomes" id="UP000582837"/>
    </source>
</evidence>
<evidence type="ECO:0000256" key="3">
    <source>
        <dbReference type="ARBA" id="ARBA00022452"/>
    </source>
</evidence>
<dbReference type="Gene3D" id="2.40.160.60">
    <property type="entry name" value="Outer membrane protein transport protein (OMPP1/FadL/TodX)"/>
    <property type="match status" value="1"/>
</dbReference>
<evidence type="ECO:0000256" key="6">
    <source>
        <dbReference type="ARBA" id="ARBA00023136"/>
    </source>
</evidence>
<dbReference type="GO" id="GO:0015483">
    <property type="term" value="F:long-chain fatty acid transporting porin activity"/>
    <property type="evidence" value="ECO:0007669"/>
    <property type="project" value="TreeGrafter"/>
</dbReference>
<dbReference type="PROSITE" id="PS51257">
    <property type="entry name" value="PROKAR_LIPOPROTEIN"/>
    <property type="match status" value="1"/>
</dbReference>
<dbReference type="Proteomes" id="UP000582837">
    <property type="component" value="Unassembled WGS sequence"/>
</dbReference>
<evidence type="ECO:0000256" key="1">
    <source>
        <dbReference type="ARBA" id="ARBA00004571"/>
    </source>
</evidence>
<keyword evidence="3" id="KW-1134">Transmembrane beta strand</keyword>
<dbReference type="PANTHER" id="PTHR35093">
    <property type="entry name" value="OUTER MEMBRANE PROTEIN NMB0088-RELATED"/>
    <property type="match status" value="1"/>
</dbReference>
<dbReference type="InterPro" id="IPR005017">
    <property type="entry name" value="OMPP1/FadL/TodX"/>
</dbReference>
<evidence type="ECO:0000256" key="8">
    <source>
        <dbReference type="SAM" id="SignalP"/>
    </source>
</evidence>
<sequence length="442" mass="47467">MRRSLAIASAAVAACVAVGTPLHAQGSSVDQQSACMSGRVSAGVALPCDDGSAVFFSPAAMAMSPSAVNVGLAVVRSSNTFRYDPGMIPASGETSFDRDPEIKLVPQAYLNYRLNDRTAVGIAALAPYGLGLKWDVCPADEPRCDGPNFEGRFTGYDNQFKGLYIQPTVAFQVVPDRFLVGAGVDYVMGSIEVNRRQFGPAALGLGNTEIADVNLAGDGTGWTYHVGAMLRLEPKTWLAARYLGQANIEMDGDADFTQVLTNNPLVDGAIGAQFPADQGVSTQIDFPAMLVVGVSHRPTSRLGLALDYQRTYWSSFDAFPVNFETSTPDTLTLGYSDANTLRFGAEYQATNELMVRAGFRWNEAASPRATPFLPEGERNYWSLGLGYKLSNALSFDASGQYIKQPDRAGAVIPEGPRAGIYEADGMVFNFTLAYRFGGMRQP</sequence>
<comment type="caution">
    <text evidence="9">The sequence shown here is derived from an EMBL/GenBank/DDBJ whole genome shotgun (WGS) entry which is preliminary data.</text>
</comment>
<name>A0A841H2G9_9BACT</name>
<evidence type="ECO:0000256" key="4">
    <source>
        <dbReference type="ARBA" id="ARBA00022692"/>
    </source>
</evidence>
<keyword evidence="6" id="KW-0472">Membrane</keyword>
<dbReference type="RefSeq" id="WP_170034730.1">
    <property type="nucleotide sequence ID" value="NZ_JABDTL010000001.1"/>
</dbReference>
<dbReference type="Pfam" id="PF03349">
    <property type="entry name" value="Toluene_X"/>
    <property type="match status" value="1"/>
</dbReference>
<dbReference type="GO" id="GO:0009279">
    <property type="term" value="C:cell outer membrane"/>
    <property type="evidence" value="ECO:0007669"/>
    <property type="project" value="UniProtKB-SubCell"/>
</dbReference>
<reference evidence="9 10" key="1">
    <citation type="submission" date="2020-08" db="EMBL/GenBank/DDBJ databases">
        <title>Genomic Encyclopedia of Type Strains, Phase IV (KMG-IV): sequencing the most valuable type-strain genomes for metagenomic binning, comparative biology and taxonomic classification.</title>
        <authorList>
            <person name="Goeker M."/>
        </authorList>
    </citation>
    <scope>NUCLEOTIDE SEQUENCE [LARGE SCALE GENOMIC DNA]</scope>
    <source>
        <strain evidence="9 10">DSM 29007</strain>
    </source>
</reference>
<organism evidence="9 10">
    <name type="scientific">Longimicrobium terrae</name>
    <dbReference type="NCBI Taxonomy" id="1639882"/>
    <lineage>
        <taxon>Bacteria</taxon>
        <taxon>Pseudomonadati</taxon>
        <taxon>Gemmatimonadota</taxon>
        <taxon>Longimicrobiia</taxon>
        <taxon>Longimicrobiales</taxon>
        <taxon>Longimicrobiaceae</taxon>
        <taxon>Longimicrobium</taxon>
    </lineage>
</organism>
<keyword evidence="5 8" id="KW-0732">Signal</keyword>